<evidence type="ECO:0000313" key="2">
    <source>
        <dbReference type="Proteomes" id="UP001469553"/>
    </source>
</evidence>
<accession>A0ABV0ZS59</accession>
<reference evidence="1 2" key="1">
    <citation type="submission" date="2021-06" db="EMBL/GenBank/DDBJ databases">
        <authorList>
            <person name="Palmer J.M."/>
        </authorList>
    </citation>
    <scope>NUCLEOTIDE SEQUENCE [LARGE SCALE GENOMIC DNA]</scope>
    <source>
        <strain evidence="1 2">AS_MEX2019</strain>
        <tissue evidence="1">Muscle</tissue>
    </source>
</reference>
<protein>
    <submittedName>
        <fullName evidence="1">Uncharacterized protein</fullName>
    </submittedName>
</protein>
<evidence type="ECO:0000313" key="1">
    <source>
        <dbReference type="EMBL" id="MEQ2308826.1"/>
    </source>
</evidence>
<name>A0ABV0ZS59_9TELE</name>
<gene>
    <name evidence="1" type="ORF">AMECASPLE_032246</name>
</gene>
<dbReference type="Proteomes" id="UP001469553">
    <property type="component" value="Unassembled WGS sequence"/>
</dbReference>
<comment type="caution">
    <text evidence="1">The sequence shown here is derived from an EMBL/GenBank/DDBJ whole genome shotgun (WGS) entry which is preliminary data.</text>
</comment>
<sequence>MEPRHASCHGLDQGSNTLCSGGRSIFILSNDIMVDGMRKCSAEELIAFCPPPPPDMQAQIFTDCGNVRLFFRVLFLRVLLGLHQTKHHFRGQSKFRIHHGFPRSSSHFQSVTALRPSSGTLFFLCRC</sequence>
<dbReference type="EMBL" id="JAHRIP010069978">
    <property type="protein sequence ID" value="MEQ2308826.1"/>
    <property type="molecule type" value="Genomic_DNA"/>
</dbReference>
<proteinExistence type="predicted"/>
<organism evidence="1 2">
    <name type="scientific">Ameca splendens</name>
    <dbReference type="NCBI Taxonomy" id="208324"/>
    <lineage>
        <taxon>Eukaryota</taxon>
        <taxon>Metazoa</taxon>
        <taxon>Chordata</taxon>
        <taxon>Craniata</taxon>
        <taxon>Vertebrata</taxon>
        <taxon>Euteleostomi</taxon>
        <taxon>Actinopterygii</taxon>
        <taxon>Neopterygii</taxon>
        <taxon>Teleostei</taxon>
        <taxon>Neoteleostei</taxon>
        <taxon>Acanthomorphata</taxon>
        <taxon>Ovalentaria</taxon>
        <taxon>Atherinomorphae</taxon>
        <taxon>Cyprinodontiformes</taxon>
        <taxon>Goodeidae</taxon>
        <taxon>Ameca</taxon>
    </lineage>
</organism>
<keyword evidence="2" id="KW-1185">Reference proteome</keyword>